<evidence type="ECO:0000313" key="1">
    <source>
        <dbReference type="EMBL" id="TBW68662.1"/>
    </source>
</evidence>
<proteinExistence type="predicted"/>
<protein>
    <submittedName>
        <fullName evidence="1">Bifunctional metallophosphatase/5'-nucleotidase</fullName>
    </submittedName>
</protein>
<feature type="non-terminal residue" evidence="1">
    <location>
        <position position="1"/>
    </location>
</feature>
<comment type="caution">
    <text evidence="1">The sequence shown here is derived from an EMBL/GenBank/DDBJ whole genome shotgun (WGS) entry which is preliminary data.</text>
</comment>
<organism evidence="1 2">
    <name type="scientific">Staphylococcus lugdunensis</name>
    <dbReference type="NCBI Taxonomy" id="28035"/>
    <lineage>
        <taxon>Bacteria</taxon>
        <taxon>Bacillati</taxon>
        <taxon>Bacillota</taxon>
        <taxon>Bacilli</taxon>
        <taxon>Bacillales</taxon>
        <taxon>Staphylococcaceae</taxon>
        <taxon>Staphylococcus</taxon>
    </lineage>
</organism>
<dbReference type="AlphaFoldDB" id="A0A4Q9W1L7"/>
<evidence type="ECO:0000313" key="2">
    <source>
        <dbReference type="Proteomes" id="UP000293637"/>
    </source>
</evidence>
<gene>
    <name evidence="1" type="ORF">EQ812_12855</name>
</gene>
<dbReference type="EMBL" id="SCHB01000103">
    <property type="protein sequence ID" value="TBW68662.1"/>
    <property type="molecule type" value="Genomic_DNA"/>
</dbReference>
<name>A0A4Q9W1L7_STALU</name>
<accession>A0A4Q9W1L7</accession>
<reference evidence="1 2" key="1">
    <citation type="journal article" date="2019" name="Sci. Transl. Med.">
        <title>Quorum sensing between bacterial species on the skin protects against epidermal injury in atopic dermatitis.</title>
        <authorList>
            <person name="Williams M.R."/>
        </authorList>
    </citation>
    <scope>NUCLEOTIDE SEQUENCE [LARGE SCALE GENOMIC DNA]</scope>
    <source>
        <strain evidence="1 2">E7</strain>
    </source>
</reference>
<sequence>FDYCIDMSQSPFNRVKLNGLNEEDSYRITMTDYCYRNYKMYLQEAIVHDTYSETMGGLIRKNLKCDMYSVKLNHNFKVY</sequence>
<dbReference type="Proteomes" id="UP000293637">
    <property type="component" value="Unassembled WGS sequence"/>
</dbReference>